<gene>
    <name evidence="3" type="ORF">OSSY52_09390</name>
</gene>
<keyword evidence="4" id="KW-1185">Reference proteome</keyword>
<evidence type="ECO:0000259" key="2">
    <source>
        <dbReference type="SMART" id="SM00062"/>
    </source>
</evidence>
<dbReference type="PANTHER" id="PTHR35936">
    <property type="entry name" value="MEMBRANE-BOUND LYTIC MUREIN TRANSGLYCOSYLASE F"/>
    <property type="match status" value="1"/>
</dbReference>
<keyword evidence="1" id="KW-0732">Signal</keyword>
<dbReference type="InParanoid" id="A0A7G1G326"/>
<dbReference type="FunCoup" id="A0A7G1G326">
    <property type="interactions" value="110"/>
</dbReference>
<dbReference type="SUPFAM" id="SSF53850">
    <property type="entry name" value="Periplasmic binding protein-like II"/>
    <property type="match status" value="1"/>
</dbReference>
<dbReference type="SMART" id="SM00062">
    <property type="entry name" value="PBPb"/>
    <property type="match status" value="1"/>
</dbReference>
<dbReference type="Proteomes" id="UP000516361">
    <property type="component" value="Chromosome"/>
</dbReference>
<proteinExistence type="predicted"/>
<dbReference type="Pfam" id="PF00497">
    <property type="entry name" value="SBP_bac_3"/>
    <property type="match status" value="1"/>
</dbReference>
<sequence length="245" mass="28459">MKKVLFLILGLLIFVSMFSRTVTFAAIDWPPFTGPTLDNYGFHSEISIAAMKKMGYEVKIEFVPWQRALNMVRSGKYDGLFTIYYSDERAQYYAFTDVVSTSNLVFFKKKGKDIPNNYKTFEDLKKYTFGVVRGYKNTDEFDKADYLMKENANNSEENLKKLIFGRIDILVDSKETILDLLNKKYQDFVGTLDIINPPLQTFNVYNAFSKAIPDYKKLVEDFNKGLQMIKKDGTYDKILKKHGMK</sequence>
<dbReference type="EMBL" id="AP018712">
    <property type="protein sequence ID" value="BBE30798.1"/>
    <property type="molecule type" value="Genomic_DNA"/>
</dbReference>
<dbReference type="PANTHER" id="PTHR35936:SF25">
    <property type="entry name" value="ABC TRANSPORTER SUBSTRATE-BINDING PROTEIN"/>
    <property type="match status" value="1"/>
</dbReference>
<accession>A0A7G1G326</accession>
<dbReference type="KEGG" id="ocy:OSSY52_09390"/>
<dbReference type="RefSeq" id="WP_190615867.1">
    <property type="nucleotide sequence ID" value="NZ_AP018712.1"/>
</dbReference>
<evidence type="ECO:0000313" key="4">
    <source>
        <dbReference type="Proteomes" id="UP000516361"/>
    </source>
</evidence>
<evidence type="ECO:0000313" key="3">
    <source>
        <dbReference type="EMBL" id="BBE30798.1"/>
    </source>
</evidence>
<feature type="domain" description="Solute-binding protein family 3/N-terminal" evidence="2">
    <location>
        <begin position="21"/>
        <end position="245"/>
    </location>
</feature>
<organism evidence="3 4">
    <name type="scientific">Tepiditoga spiralis</name>
    <dbReference type="NCBI Taxonomy" id="2108365"/>
    <lineage>
        <taxon>Bacteria</taxon>
        <taxon>Thermotogati</taxon>
        <taxon>Thermotogota</taxon>
        <taxon>Thermotogae</taxon>
        <taxon>Petrotogales</taxon>
        <taxon>Petrotogaceae</taxon>
        <taxon>Tepiditoga</taxon>
    </lineage>
</organism>
<reference evidence="3 4" key="1">
    <citation type="submission" date="2018-06" db="EMBL/GenBank/DDBJ databases">
        <title>Genome sequencing of Oceanotoga sp. sy52.</title>
        <authorList>
            <person name="Mori K."/>
        </authorList>
    </citation>
    <scope>NUCLEOTIDE SEQUENCE [LARGE SCALE GENOMIC DNA]</scope>
    <source>
        <strain evidence="4">sy52</strain>
    </source>
</reference>
<evidence type="ECO:0000256" key="1">
    <source>
        <dbReference type="ARBA" id="ARBA00022729"/>
    </source>
</evidence>
<protein>
    <recommendedName>
        <fullName evidence="2">Solute-binding protein family 3/N-terminal domain-containing protein</fullName>
    </recommendedName>
</protein>
<dbReference type="InterPro" id="IPR001638">
    <property type="entry name" value="Solute-binding_3/MltF_N"/>
</dbReference>
<name>A0A7G1G326_9BACT</name>
<dbReference type="Gene3D" id="3.40.190.10">
    <property type="entry name" value="Periplasmic binding protein-like II"/>
    <property type="match status" value="2"/>
</dbReference>
<dbReference type="AlphaFoldDB" id="A0A7G1G326"/>